<dbReference type="Pfam" id="PF00903">
    <property type="entry name" value="Glyoxalase"/>
    <property type="match status" value="1"/>
</dbReference>
<dbReference type="PANTHER" id="PTHR36110">
    <property type="entry name" value="RING-CLEAVING DIOXYGENASE MHQE-RELATED"/>
    <property type="match status" value="1"/>
</dbReference>
<reference evidence="2 3" key="1">
    <citation type="submission" date="2024-04" db="EMBL/GenBank/DDBJ databases">
        <title>Staphylococcus debuckii a clinical isolate.</title>
        <authorList>
            <person name="Magnan C."/>
            <person name="Plumet L."/>
            <person name="Morsli M."/>
            <person name="Molle V."/>
            <person name="Lavigne J.-P."/>
        </authorList>
    </citation>
    <scope>NUCLEOTIDE SEQUENCE [LARGE SCALE GENOMIC DNA]</scope>
    <source>
        <strain evidence="2 3">NSD001</strain>
    </source>
</reference>
<accession>A0ABU9EUZ9</accession>
<feature type="domain" description="VOC" evidence="1">
    <location>
        <begin position="5"/>
        <end position="130"/>
    </location>
</feature>
<gene>
    <name evidence="2" type="ORF">AADA34_01205</name>
</gene>
<comment type="caution">
    <text evidence="2">The sequence shown here is derived from an EMBL/GenBank/DDBJ whole genome shotgun (WGS) entry which is preliminary data.</text>
</comment>
<keyword evidence="3" id="KW-1185">Reference proteome</keyword>
<dbReference type="InterPro" id="IPR037523">
    <property type="entry name" value="VOC_core"/>
</dbReference>
<proteinExistence type="predicted"/>
<evidence type="ECO:0000259" key="1">
    <source>
        <dbReference type="PROSITE" id="PS51819"/>
    </source>
</evidence>
<dbReference type="EMBL" id="JBBWSC010000001">
    <property type="protein sequence ID" value="MEL0537341.1"/>
    <property type="molecule type" value="Genomic_DNA"/>
</dbReference>
<dbReference type="PANTHER" id="PTHR36110:SF4">
    <property type="entry name" value="RING-CLEAVING DIOXYGENASE MHQA-RELATED"/>
    <property type="match status" value="1"/>
</dbReference>
<name>A0ABU9EUZ9_9STAP</name>
<evidence type="ECO:0000313" key="2">
    <source>
        <dbReference type="EMBL" id="MEL0537341.1"/>
    </source>
</evidence>
<evidence type="ECO:0000313" key="3">
    <source>
        <dbReference type="Proteomes" id="UP001380601"/>
    </source>
</evidence>
<dbReference type="Proteomes" id="UP001380601">
    <property type="component" value="Unassembled WGS sequence"/>
</dbReference>
<dbReference type="RefSeq" id="WP_341611025.1">
    <property type="nucleotide sequence ID" value="NZ_JBBWSC010000001.1"/>
</dbReference>
<dbReference type="PROSITE" id="PS51819">
    <property type="entry name" value="VOC"/>
    <property type="match status" value="1"/>
</dbReference>
<dbReference type="InterPro" id="IPR004360">
    <property type="entry name" value="Glyas_Fos-R_dOase_dom"/>
</dbReference>
<dbReference type="Gene3D" id="3.10.180.10">
    <property type="entry name" value="2,3-Dihydroxybiphenyl 1,2-Dioxygenase, domain 1"/>
    <property type="match status" value="2"/>
</dbReference>
<protein>
    <submittedName>
        <fullName evidence="2">VOC family protein</fullName>
    </submittedName>
</protein>
<dbReference type="SUPFAM" id="SSF54593">
    <property type="entry name" value="Glyoxalase/Bleomycin resistance protein/Dihydroxybiphenyl dioxygenase"/>
    <property type="match status" value="1"/>
</dbReference>
<organism evidence="2 3">
    <name type="scientific">Staphylococcus debuckii</name>
    <dbReference type="NCBI Taxonomy" id="2044912"/>
    <lineage>
        <taxon>Bacteria</taxon>
        <taxon>Bacillati</taxon>
        <taxon>Bacillota</taxon>
        <taxon>Bacilli</taxon>
        <taxon>Bacillales</taxon>
        <taxon>Staphylococcaceae</taxon>
        <taxon>Staphylococcus</taxon>
    </lineage>
</organism>
<dbReference type="InterPro" id="IPR052537">
    <property type="entry name" value="Extradiol_RC_dioxygenase"/>
</dbReference>
<dbReference type="InterPro" id="IPR029068">
    <property type="entry name" value="Glyas_Bleomycin-R_OHBP_Dase"/>
</dbReference>
<sequence>MTITGHHHISIYTKDAKQNKHFYTDILGLRLVEKTVNQDDPTMYHLFYGDESGHPGTLLTFFEMPHLGKHHPGINSIARLALLVPNQRALVCFKDRLMLNDIKAKTITYLGHKAIEFQDPDGFEIILMSNDNKKVPDSWQHNPYTEIPAPLQILGMGPVELRLRDIRPTADFLVNTLGYRPVGNNIYTLDTEGLYSDFVLIEDTGERAKPGRGYVHHIAVSVPADKDLETILEKIKQLPGENSGIIDRYFFKSLYYRHNKIMYEFATEAPGFTVDTDVKNLGATLTLPDFLQDKREEIERHLNPL</sequence>